<name>A0ABS7Y4E6_9FLAO</name>
<dbReference type="InterPro" id="IPR029044">
    <property type="entry name" value="Nucleotide-diphossugar_trans"/>
</dbReference>
<dbReference type="CDD" id="cd06433">
    <property type="entry name" value="GT_2_WfgS_like"/>
    <property type="match status" value="1"/>
</dbReference>
<feature type="domain" description="Glycosyltransferase 2-like" evidence="1">
    <location>
        <begin position="7"/>
        <end position="133"/>
    </location>
</feature>
<comment type="caution">
    <text evidence="2">The sequence shown here is derived from an EMBL/GenBank/DDBJ whole genome shotgun (WGS) entry which is preliminary data.</text>
</comment>
<dbReference type="Proteomes" id="UP001198402">
    <property type="component" value="Unassembled WGS sequence"/>
</dbReference>
<reference evidence="3" key="1">
    <citation type="submission" date="2023-07" db="EMBL/GenBank/DDBJ databases">
        <authorList>
            <person name="Yue Y."/>
        </authorList>
    </citation>
    <scope>NUCLEOTIDE SEQUENCE [LARGE SCALE GENOMIC DNA]</scope>
    <source>
        <strain evidence="3">2Y89</strain>
    </source>
</reference>
<protein>
    <submittedName>
        <fullName evidence="2">Glycosyltransferase</fullName>
    </submittedName>
</protein>
<sequence length="281" mass="32275">MTRLLLSIITINYNDAVGLKITMDSVNAQNLKEFEHIIIDGNSTDESLEVIKSFNYGKLNYISEPDSGIYNAMNKGIKMASGKYLLFLNSGDYLKNKDVVSMVRPYLKKDYSVLSGNIIFDEDAGPRLREHPEKITFSYLVGNAISHPSSFIKRSLFKTYGLYDESYKIVSDWAFFVKVLGLNNESFLKLPVTVSVFDTKGVSSNENNYKEVYAERRRVLGAYFPRVFNNEHDTYIFEKFLKTNKRFRYLKVIDKSPFFRKLATLQLGISAKLLKLFGKSK</sequence>
<evidence type="ECO:0000313" key="2">
    <source>
        <dbReference type="EMBL" id="MCA0153717.1"/>
    </source>
</evidence>
<dbReference type="PANTHER" id="PTHR22916:SF67">
    <property type="entry name" value="COLANIC ACID BIOSYNTHESIS GLYCOSYL TRANSFERASE WCAE-RELATED"/>
    <property type="match status" value="1"/>
</dbReference>
<dbReference type="SUPFAM" id="SSF53448">
    <property type="entry name" value="Nucleotide-diphospho-sugar transferases"/>
    <property type="match status" value="1"/>
</dbReference>
<dbReference type="EMBL" id="JAIUJS010000005">
    <property type="protein sequence ID" value="MCA0153717.1"/>
    <property type="molecule type" value="Genomic_DNA"/>
</dbReference>
<organism evidence="2 3">
    <name type="scientific">Winogradskyella vincentii</name>
    <dbReference type="NCBI Taxonomy" id="2877122"/>
    <lineage>
        <taxon>Bacteria</taxon>
        <taxon>Pseudomonadati</taxon>
        <taxon>Bacteroidota</taxon>
        <taxon>Flavobacteriia</taxon>
        <taxon>Flavobacteriales</taxon>
        <taxon>Flavobacteriaceae</taxon>
        <taxon>Winogradskyella</taxon>
    </lineage>
</organism>
<dbReference type="PANTHER" id="PTHR22916">
    <property type="entry name" value="GLYCOSYLTRANSFERASE"/>
    <property type="match status" value="1"/>
</dbReference>
<accession>A0ABS7Y4E6</accession>
<dbReference type="Gene3D" id="3.90.550.10">
    <property type="entry name" value="Spore Coat Polysaccharide Biosynthesis Protein SpsA, Chain A"/>
    <property type="match status" value="1"/>
</dbReference>
<dbReference type="RefSeq" id="WP_224478678.1">
    <property type="nucleotide sequence ID" value="NZ_JAIUJS010000005.1"/>
</dbReference>
<gene>
    <name evidence="2" type="ORF">LBV24_10855</name>
</gene>
<dbReference type="InterPro" id="IPR001173">
    <property type="entry name" value="Glyco_trans_2-like"/>
</dbReference>
<keyword evidence="3" id="KW-1185">Reference proteome</keyword>
<evidence type="ECO:0000259" key="1">
    <source>
        <dbReference type="Pfam" id="PF00535"/>
    </source>
</evidence>
<proteinExistence type="predicted"/>
<evidence type="ECO:0000313" key="3">
    <source>
        <dbReference type="Proteomes" id="UP001198402"/>
    </source>
</evidence>
<dbReference type="Pfam" id="PF00535">
    <property type="entry name" value="Glycos_transf_2"/>
    <property type="match status" value="1"/>
</dbReference>